<keyword evidence="8" id="KW-0732">Signal</keyword>
<evidence type="ECO:0000256" key="7">
    <source>
        <dbReference type="RuleBase" id="RU003330"/>
    </source>
</evidence>
<proteinExistence type="inferred from homology"/>
<dbReference type="OMA" id="CSEEYMK"/>
<dbReference type="PRINTS" id="PR00094">
    <property type="entry name" value="ADENYLTKNASE"/>
</dbReference>
<sequence>MIKLQQILFKLLRAYGSAAAAQLDYYKYEEAQKRNWMMAKAAGSIPRRGVRWLIMGDPMTNRHVYARWPSELLDVPYISMGSLVRQELHPHYTLYNKVSFTLLFLMVNYLCLYDEEVIFGLLSKRLEEGYCRGESGFILDGIPRTKLQAEILDKVVDIDLVLNLKCSNGGNRIYSPVEFLRRGISRINLGQQTESDNLRSSTATDKQNVHAEQVKPLEEYYRKQKKLVDFQVGGGPAETWQGLLAALHLQHMSAVVSTQLTAGC</sequence>
<dbReference type="SUPFAM" id="SSF52540">
    <property type="entry name" value="P-loop containing nucleoside triphosphate hydrolases"/>
    <property type="match status" value="1"/>
</dbReference>
<dbReference type="SMR" id="A0A1S4B9K7"/>
<dbReference type="Pfam" id="PF00406">
    <property type="entry name" value="ADK"/>
    <property type="match status" value="1"/>
</dbReference>
<gene>
    <name evidence="9" type="primary">LOC107805894</name>
</gene>
<dbReference type="InterPro" id="IPR033690">
    <property type="entry name" value="Adenylat_kinase_CS"/>
</dbReference>
<dbReference type="AlphaFoldDB" id="A0A1S4B9K7"/>
<keyword evidence="4" id="KW-0547">Nucleotide-binding</keyword>
<evidence type="ECO:0000256" key="8">
    <source>
        <dbReference type="SAM" id="SignalP"/>
    </source>
</evidence>
<protein>
    <recommendedName>
        <fullName evidence="2">adenylate kinase</fullName>
        <ecNumber evidence="2">2.7.4.3</ecNumber>
    </recommendedName>
    <alternativeName>
        <fullName evidence="6">ATP:AMP phosphotransferase</fullName>
    </alternativeName>
</protein>
<dbReference type="STRING" id="4097.A0A1S4B9K7"/>
<feature type="signal peptide" evidence="8">
    <location>
        <begin position="1"/>
        <end position="20"/>
    </location>
</feature>
<dbReference type="OrthoDB" id="439792at2759"/>
<keyword evidence="3 7" id="KW-0808">Transferase</keyword>
<dbReference type="EC" id="2.7.4.3" evidence="2"/>
<dbReference type="PANTHER" id="PTHR23359">
    <property type="entry name" value="NUCLEOTIDE KINASE"/>
    <property type="match status" value="1"/>
</dbReference>
<evidence type="ECO:0000256" key="5">
    <source>
        <dbReference type="ARBA" id="ARBA00022777"/>
    </source>
</evidence>
<dbReference type="GO" id="GO:0005739">
    <property type="term" value="C:mitochondrion"/>
    <property type="evidence" value="ECO:0000318"/>
    <property type="project" value="GO_Central"/>
</dbReference>
<dbReference type="GO" id="GO:0004017">
    <property type="term" value="F:AMP kinase activity"/>
    <property type="evidence" value="ECO:0000318"/>
    <property type="project" value="GO_Central"/>
</dbReference>
<dbReference type="InterPro" id="IPR000850">
    <property type="entry name" value="Adenylat/UMP-CMP_kin"/>
</dbReference>
<dbReference type="InterPro" id="IPR027417">
    <property type="entry name" value="P-loop_NTPase"/>
</dbReference>
<reference evidence="9" key="1">
    <citation type="submission" date="2025-08" db="UniProtKB">
        <authorList>
            <consortium name="RefSeq"/>
        </authorList>
    </citation>
    <scope>IDENTIFICATION</scope>
</reference>
<dbReference type="GO" id="GO:0005524">
    <property type="term" value="F:ATP binding"/>
    <property type="evidence" value="ECO:0007669"/>
    <property type="project" value="InterPro"/>
</dbReference>
<dbReference type="GO" id="GO:0005737">
    <property type="term" value="C:cytoplasm"/>
    <property type="evidence" value="ECO:0000318"/>
    <property type="project" value="GO_Central"/>
</dbReference>
<dbReference type="RefSeq" id="XP_016485478.1">
    <property type="nucleotide sequence ID" value="XM_016629992.1"/>
</dbReference>
<evidence type="ECO:0000256" key="4">
    <source>
        <dbReference type="ARBA" id="ARBA00022741"/>
    </source>
</evidence>
<keyword evidence="5 7" id="KW-0418">Kinase</keyword>
<evidence type="ECO:0000256" key="3">
    <source>
        <dbReference type="ARBA" id="ARBA00022679"/>
    </source>
</evidence>
<evidence type="ECO:0000256" key="6">
    <source>
        <dbReference type="ARBA" id="ARBA00031517"/>
    </source>
</evidence>
<dbReference type="PROSITE" id="PS00113">
    <property type="entry name" value="ADENYLATE_KINASE"/>
    <property type="match status" value="1"/>
</dbReference>
<dbReference type="Gene3D" id="3.40.50.300">
    <property type="entry name" value="P-loop containing nucleotide triphosphate hydrolases"/>
    <property type="match status" value="1"/>
</dbReference>
<dbReference type="PaxDb" id="4097-A0A1S4B9K7"/>
<name>A0A1S4B9K7_TOBAC</name>
<evidence type="ECO:0000256" key="1">
    <source>
        <dbReference type="ARBA" id="ARBA00007220"/>
    </source>
</evidence>
<feature type="chain" id="PRO_5010223036" description="adenylate kinase" evidence="8">
    <location>
        <begin position="21"/>
        <end position="264"/>
    </location>
</feature>
<dbReference type="KEGG" id="nta:107805894"/>
<organism evidence="9">
    <name type="scientific">Nicotiana tabacum</name>
    <name type="common">Common tobacco</name>
    <dbReference type="NCBI Taxonomy" id="4097"/>
    <lineage>
        <taxon>Eukaryota</taxon>
        <taxon>Viridiplantae</taxon>
        <taxon>Streptophyta</taxon>
        <taxon>Embryophyta</taxon>
        <taxon>Tracheophyta</taxon>
        <taxon>Spermatophyta</taxon>
        <taxon>Magnoliopsida</taxon>
        <taxon>eudicotyledons</taxon>
        <taxon>Gunneridae</taxon>
        <taxon>Pentapetalae</taxon>
        <taxon>asterids</taxon>
        <taxon>lamiids</taxon>
        <taxon>Solanales</taxon>
        <taxon>Solanaceae</taxon>
        <taxon>Nicotianoideae</taxon>
        <taxon>Nicotianeae</taxon>
        <taxon>Nicotiana</taxon>
    </lineage>
</organism>
<accession>A0A1S4B9K7</accession>
<comment type="similarity">
    <text evidence="1 7">Belongs to the adenylate kinase family.</text>
</comment>
<evidence type="ECO:0000256" key="2">
    <source>
        <dbReference type="ARBA" id="ARBA00012955"/>
    </source>
</evidence>
<evidence type="ECO:0000313" key="9">
    <source>
        <dbReference type="RefSeq" id="XP_016485478.1"/>
    </source>
</evidence>